<dbReference type="InterPro" id="IPR022441">
    <property type="entry name" value="Para_beta_helix_rpt-2"/>
</dbReference>
<evidence type="ECO:0000256" key="1">
    <source>
        <dbReference type="ARBA" id="ARBA00004906"/>
    </source>
</evidence>
<reference evidence="6" key="1">
    <citation type="journal article" date="2015" name="Nature">
        <title>Complex archaea that bridge the gap between prokaryotes and eukaryotes.</title>
        <authorList>
            <person name="Spang A."/>
            <person name="Saw J.H."/>
            <person name="Jorgensen S.L."/>
            <person name="Zaremba-Niedzwiedzka K."/>
            <person name="Martijn J."/>
            <person name="Lind A.E."/>
            <person name="van Eijk R."/>
            <person name="Schleper C."/>
            <person name="Guy L."/>
            <person name="Ettema T.J."/>
        </authorList>
    </citation>
    <scope>NUCLEOTIDE SEQUENCE</scope>
</reference>
<dbReference type="Pfam" id="PF05048">
    <property type="entry name" value="NosD"/>
    <property type="match status" value="1"/>
</dbReference>
<dbReference type="InterPro" id="IPR007742">
    <property type="entry name" value="NosD_dom"/>
</dbReference>
<dbReference type="SUPFAM" id="SSF51126">
    <property type="entry name" value="Pectin lyase-like"/>
    <property type="match status" value="2"/>
</dbReference>
<protein>
    <recommendedName>
        <fullName evidence="5">Periplasmic copper-binding protein NosD beta helix domain-containing protein</fullName>
    </recommendedName>
</protein>
<dbReference type="InterPro" id="IPR006626">
    <property type="entry name" value="PbH1"/>
</dbReference>
<evidence type="ECO:0000256" key="2">
    <source>
        <dbReference type="ARBA" id="ARBA00022737"/>
    </source>
</evidence>
<sequence length="441" mass="49115">MIKRKGSKILKLTYISTFLFILFLASSMGGVLNNSKNASSKEIIDNENTLKKLKNSVYWPLDNISIDPSLTLAGYKNWSWAVNQPWCSGTGTLSDPYIIENVTIQNSNLGISIRSSKKYFVIRDVTIYNVSTHGINLHMVHNGTIFDNNISFSDNNGIYLDASTFNHIKENFVSNNNDNGILLTDGSNNNTIETNTIINNLNNGISVWSFSHNNTIEANRIIDNRIGIDTADSDGIAIIENIVNSSSWGINVYEANFTKVMGNIVYNNSNDGLYMDSIYNSIISENIVYKNLVNGIHLTEYSANNNLTNNIIRDNKDNGIYISSSFTIDNLIWKNYFLRNGKHAIDNGNNNHWNITTIGNYWDNHTGPDTNPDDGIVDFPYYIGGTAGSIDYLPIAEEDAPSGGGIGLDYFMTGFFIFITGGMGVIIILVKIYTKKRIELS</sequence>
<keyword evidence="2" id="KW-0677">Repeat</keyword>
<dbReference type="Gene3D" id="2.160.20.10">
    <property type="entry name" value="Single-stranded right-handed beta-helix, Pectin lyase-like"/>
    <property type="match status" value="2"/>
</dbReference>
<dbReference type="EMBL" id="LAZR01008441">
    <property type="protein sequence ID" value="KKM78744.1"/>
    <property type="molecule type" value="Genomic_DNA"/>
</dbReference>
<gene>
    <name evidence="6" type="ORF">LCGC14_1356920</name>
</gene>
<dbReference type="NCBIfam" id="TIGR03804">
    <property type="entry name" value="para_beta_helix"/>
    <property type="match status" value="3"/>
</dbReference>
<accession>A0A0F9K973</accession>
<evidence type="ECO:0000256" key="4">
    <source>
        <dbReference type="SAM" id="Phobius"/>
    </source>
</evidence>
<evidence type="ECO:0000313" key="6">
    <source>
        <dbReference type="EMBL" id="KKM78744.1"/>
    </source>
</evidence>
<dbReference type="PANTHER" id="PTHR22990:SF15">
    <property type="entry name" value="F-BOX ONLY PROTEIN 10"/>
    <property type="match status" value="1"/>
</dbReference>
<dbReference type="InterPro" id="IPR011050">
    <property type="entry name" value="Pectin_lyase_fold/virulence"/>
</dbReference>
<feature type="transmembrane region" description="Helical" evidence="4">
    <location>
        <begin position="410"/>
        <end position="433"/>
    </location>
</feature>
<dbReference type="InterPro" id="IPR051550">
    <property type="entry name" value="SCF-Subunits/Alg-Epimerases"/>
</dbReference>
<feature type="transmembrane region" description="Helical" evidence="4">
    <location>
        <begin position="12"/>
        <end position="32"/>
    </location>
</feature>
<keyword evidence="4" id="KW-0812">Transmembrane</keyword>
<name>A0A0F9K973_9ZZZZ</name>
<organism evidence="6">
    <name type="scientific">marine sediment metagenome</name>
    <dbReference type="NCBI Taxonomy" id="412755"/>
    <lineage>
        <taxon>unclassified sequences</taxon>
        <taxon>metagenomes</taxon>
        <taxon>ecological metagenomes</taxon>
    </lineage>
</organism>
<keyword evidence="3" id="KW-0833">Ubl conjugation pathway</keyword>
<dbReference type="PANTHER" id="PTHR22990">
    <property type="entry name" value="F-BOX ONLY PROTEIN"/>
    <property type="match status" value="1"/>
</dbReference>
<evidence type="ECO:0000259" key="5">
    <source>
        <dbReference type="Pfam" id="PF05048"/>
    </source>
</evidence>
<dbReference type="SMART" id="SM00710">
    <property type="entry name" value="PbH1"/>
    <property type="match status" value="11"/>
</dbReference>
<comment type="pathway">
    <text evidence="1">Protein modification; protein ubiquitination.</text>
</comment>
<keyword evidence="4" id="KW-0472">Membrane</keyword>
<comment type="caution">
    <text evidence="6">The sequence shown here is derived from an EMBL/GenBank/DDBJ whole genome shotgun (WGS) entry which is preliminary data.</text>
</comment>
<keyword evidence="4" id="KW-1133">Transmembrane helix</keyword>
<dbReference type="AlphaFoldDB" id="A0A0F9K973"/>
<evidence type="ECO:0000256" key="3">
    <source>
        <dbReference type="ARBA" id="ARBA00022786"/>
    </source>
</evidence>
<proteinExistence type="predicted"/>
<dbReference type="InterPro" id="IPR012334">
    <property type="entry name" value="Pectin_lyas_fold"/>
</dbReference>
<feature type="domain" description="Periplasmic copper-binding protein NosD beta helix" evidence="5">
    <location>
        <begin position="210"/>
        <end position="367"/>
    </location>
</feature>